<proteinExistence type="predicted"/>
<feature type="chain" id="PRO_5035307055" description="Secreted protein" evidence="1">
    <location>
        <begin position="25"/>
        <end position="147"/>
    </location>
</feature>
<name>A0A8J2M9X0_9BILA</name>
<reference evidence="2" key="1">
    <citation type="submission" date="2021-09" db="EMBL/GenBank/DDBJ databases">
        <authorList>
            <consortium name="Pathogen Informatics"/>
        </authorList>
    </citation>
    <scope>NUCLEOTIDE SEQUENCE</scope>
</reference>
<keyword evidence="1" id="KW-0732">Signal</keyword>
<protein>
    <recommendedName>
        <fullName evidence="4">Secreted protein</fullName>
    </recommendedName>
</protein>
<accession>A0A8J2M9X0</accession>
<comment type="caution">
    <text evidence="2">The sequence shown here is derived from an EMBL/GenBank/DDBJ whole genome shotgun (WGS) entry which is preliminary data.</text>
</comment>
<feature type="signal peptide" evidence="1">
    <location>
        <begin position="1"/>
        <end position="24"/>
    </location>
</feature>
<keyword evidence="3" id="KW-1185">Reference proteome</keyword>
<gene>
    <name evidence="2" type="ORF">CJOHNSTONI_LOCUS7470</name>
</gene>
<evidence type="ECO:0008006" key="4">
    <source>
        <dbReference type="Google" id="ProtNLM"/>
    </source>
</evidence>
<organism evidence="2 3">
    <name type="scientific">Cercopithifilaria johnstoni</name>
    <dbReference type="NCBI Taxonomy" id="2874296"/>
    <lineage>
        <taxon>Eukaryota</taxon>
        <taxon>Metazoa</taxon>
        <taxon>Ecdysozoa</taxon>
        <taxon>Nematoda</taxon>
        <taxon>Chromadorea</taxon>
        <taxon>Rhabditida</taxon>
        <taxon>Spirurina</taxon>
        <taxon>Spiruromorpha</taxon>
        <taxon>Filarioidea</taxon>
        <taxon>Onchocercidae</taxon>
        <taxon>Cercopithifilaria</taxon>
    </lineage>
</organism>
<sequence length="147" mass="16380">MLLLYCSSVLLPACLPACTATAAATCTHTAAATPASLGQQRARAVPCLRNLHNRLYGPPCSDPFVCLYACMHVCTSVHVYMPARTIVDYSPRRFFLRTKKIRSRVRRIKSAMQLESSMIYARILSQVDTYLDVPTTPCDVHTDISHF</sequence>
<dbReference type="Proteomes" id="UP000746747">
    <property type="component" value="Unassembled WGS sequence"/>
</dbReference>
<dbReference type="AlphaFoldDB" id="A0A8J2M9X0"/>
<dbReference type="EMBL" id="CAKAEH010001572">
    <property type="protein sequence ID" value="CAG9537688.1"/>
    <property type="molecule type" value="Genomic_DNA"/>
</dbReference>
<evidence type="ECO:0000256" key="1">
    <source>
        <dbReference type="SAM" id="SignalP"/>
    </source>
</evidence>
<evidence type="ECO:0000313" key="2">
    <source>
        <dbReference type="EMBL" id="CAG9537688.1"/>
    </source>
</evidence>
<evidence type="ECO:0000313" key="3">
    <source>
        <dbReference type="Proteomes" id="UP000746747"/>
    </source>
</evidence>